<feature type="region of interest" description="Disordered" evidence="2">
    <location>
        <begin position="689"/>
        <end position="717"/>
    </location>
</feature>
<feature type="region of interest" description="Disordered" evidence="2">
    <location>
        <begin position="82"/>
        <end position="110"/>
    </location>
</feature>
<feature type="compositionally biased region" description="Basic and acidic residues" evidence="2">
    <location>
        <begin position="567"/>
        <end position="579"/>
    </location>
</feature>
<accession>A0AB34JUU5</accession>
<reference evidence="3 4" key="1">
    <citation type="journal article" date="2024" name="Science">
        <title>Giant polyketide synthase enzymes in the biosynthesis of giant marine polyether toxins.</title>
        <authorList>
            <person name="Fallon T.R."/>
            <person name="Shende V.V."/>
            <person name="Wierzbicki I.H."/>
            <person name="Pendleton A.L."/>
            <person name="Watervoot N.F."/>
            <person name="Auber R.P."/>
            <person name="Gonzalez D.J."/>
            <person name="Wisecaver J.H."/>
            <person name="Moore B.S."/>
        </authorList>
    </citation>
    <scope>NUCLEOTIDE SEQUENCE [LARGE SCALE GENOMIC DNA]</scope>
    <source>
        <strain evidence="3 4">12B1</strain>
    </source>
</reference>
<keyword evidence="4" id="KW-1185">Reference proteome</keyword>
<evidence type="ECO:0000256" key="1">
    <source>
        <dbReference type="SAM" id="Coils"/>
    </source>
</evidence>
<comment type="caution">
    <text evidence="3">The sequence shown here is derived from an EMBL/GenBank/DDBJ whole genome shotgun (WGS) entry which is preliminary data.</text>
</comment>
<name>A0AB34JUU5_PRYPA</name>
<evidence type="ECO:0000313" key="4">
    <source>
        <dbReference type="Proteomes" id="UP001515480"/>
    </source>
</evidence>
<feature type="region of interest" description="Disordered" evidence="2">
    <location>
        <begin position="566"/>
        <end position="648"/>
    </location>
</feature>
<gene>
    <name evidence="3" type="ORF">AB1Y20_019582</name>
</gene>
<proteinExistence type="predicted"/>
<feature type="compositionally biased region" description="Polar residues" evidence="2">
    <location>
        <begin position="783"/>
        <end position="792"/>
    </location>
</feature>
<feature type="compositionally biased region" description="Low complexity" evidence="2">
    <location>
        <begin position="793"/>
        <end position="810"/>
    </location>
</feature>
<dbReference type="EMBL" id="JBGBPQ010000005">
    <property type="protein sequence ID" value="KAL1524697.1"/>
    <property type="molecule type" value="Genomic_DNA"/>
</dbReference>
<feature type="compositionally biased region" description="Acidic residues" evidence="2">
    <location>
        <begin position="697"/>
        <end position="717"/>
    </location>
</feature>
<evidence type="ECO:0000313" key="3">
    <source>
        <dbReference type="EMBL" id="KAL1524697.1"/>
    </source>
</evidence>
<feature type="compositionally biased region" description="Polar residues" evidence="2">
    <location>
        <begin position="34"/>
        <end position="46"/>
    </location>
</feature>
<dbReference type="AlphaFoldDB" id="A0AB34JUU5"/>
<keyword evidence="1" id="KW-0175">Coiled coil</keyword>
<dbReference type="Proteomes" id="UP001515480">
    <property type="component" value="Unassembled WGS sequence"/>
</dbReference>
<evidence type="ECO:0000256" key="2">
    <source>
        <dbReference type="SAM" id="MobiDB-lite"/>
    </source>
</evidence>
<protein>
    <submittedName>
        <fullName evidence="3">Uncharacterized protein</fullName>
    </submittedName>
</protein>
<feature type="region of interest" description="Disordered" evidence="2">
    <location>
        <begin position="762"/>
        <end position="829"/>
    </location>
</feature>
<feature type="coiled-coil region" evidence="1">
    <location>
        <begin position="149"/>
        <end position="187"/>
    </location>
</feature>
<organism evidence="3 4">
    <name type="scientific">Prymnesium parvum</name>
    <name type="common">Toxic golden alga</name>
    <dbReference type="NCBI Taxonomy" id="97485"/>
    <lineage>
        <taxon>Eukaryota</taxon>
        <taxon>Haptista</taxon>
        <taxon>Haptophyta</taxon>
        <taxon>Prymnesiophyceae</taxon>
        <taxon>Prymnesiales</taxon>
        <taxon>Prymnesiaceae</taxon>
        <taxon>Prymnesium</taxon>
    </lineage>
</organism>
<sequence>MVLLPLDLNESYREGGPPWAPSWEGLPPAVSPSALRTSAGSRSGSRPDTAEALAPAPTDVVSRDVGLERAIAYWMERTPGDFRRSKKQRSRVPGGDVGIPLSKSLPSLGRAAKSDVTPNLIKLPSRSQKSMDAALENARRVAMRRGGQAALLEARRVRLEKELESVVEEYERLVQDEQNDAVDASSAGVTLGALEEEIDNLTTATQHFLAHQPTLELLIRRAARARRISEAKCAPLQEQVSRISSNCRRRYKSLGETRELVGRLETERKDLAARLELQRRRWSKTIELRREEMQESRADAEAVHQVRKKAIDKARYDLGDGDYEEEATLLRKQRSKGALGVLAGASLVFTKDYLDSLVASYAKLAMLFGPVDSADILADRVIEAFKNPRQTAREKIQGAIDQGRRRHDQLTAERQKCMDSLQQLRFTGESSNVGYLILSPRTGDILAYGGTPEVNELGKKCMAANKQKQTHLRRCEASTLLLAQVASCINGLFQLTSVGELQGGTPPAAIDQFINAEQVTTALEKVFQRLLKVALTVQASHGGSPMGTVPPNAPLSVIQDALARESFSVDRSSKRDTSIRRSRRGSIPSCGEDMPSHPPTPPLASSAEEPHELADEAGEQPPQLPPLPLHRRRSSTAGSEPGGRSRQLAPHSYNEAIRFALLQLSSQSFRLDEEADGFVAPLSETNTRIKLPKSAEEDGADADDDDDGDDGDDEDEVVVDDFVYDDFRTFRMQIKLGKTQLGKTQLGRKSVTKCAMSSSAPSCVCRRGSVQPPSSPPVDFDQLSESSTPSKQSASFSSRAPRASFACSSRQVRKPSVAMGKKRSKSQQFDAQVCVGAVRPASRAYRRGGALAAAVPEE</sequence>
<feature type="region of interest" description="Disordered" evidence="2">
    <location>
        <begin position="30"/>
        <end position="57"/>
    </location>
</feature>